<comment type="similarity">
    <text evidence="1">Belongs to the GMC oxidoreductase family.</text>
</comment>
<accession>E9GAA3</accession>
<dbReference type="PANTHER" id="PTHR11552:SF227">
    <property type="entry name" value="GLUCOSE DEHYDROGENASE [FAD, QUINONE]-LIKE PROTEIN"/>
    <property type="match status" value="1"/>
</dbReference>
<dbReference type="Proteomes" id="UP000000305">
    <property type="component" value="Unassembled WGS sequence"/>
</dbReference>
<dbReference type="Pfam" id="PF05199">
    <property type="entry name" value="GMC_oxred_C"/>
    <property type="match status" value="1"/>
</dbReference>
<dbReference type="eggNOG" id="KOG1238">
    <property type="taxonomic scope" value="Eukaryota"/>
</dbReference>
<dbReference type="GO" id="GO:0050660">
    <property type="term" value="F:flavin adenine dinucleotide binding"/>
    <property type="evidence" value="ECO:0007669"/>
    <property type="project" value="InterPro"/>
</dbReference>
<dbReference type="InterPro" id="IPR000172">
    <property type="entry name" value="GMC_OxRdtase_N"/>
</dbReference>
<keyword evidence="4" id="KW-1185">Reference proteome</keyword>
<name>E9GAA3_DAPPU</name>
<dbReference type="OrthoDB" id="269227at2759"/>
<dbReference type="PhylomeDB" id="E9GAA3"/>
<protein>
    <recommendedName>
        <fullName evidence="2">Glucose-methanol-choline oxidoreductase N-terminal domain-containing protein</fullName>
    </recommendedName>
</protein>
<proteinExistence type="inferred from homology"/>
<evidence type="ECO:0000313" key="4">
    <source>
        <dbReference type="Proteomes" id="UP000000305"/>
    </source>
</evidence>
<gene>
    <name evidence="3" type="ORF">DAPPUDRAFT_100405</name>
</gene>
<reference evidence="3 4" key="1">
    <citation type="journal article" date="2011" name="Science">
        <title>The ecoresponsive genome of Daphnia pulex.</title>
        <authorList>
            <person name="Colbourne J.K."/>
            <person name="Pfrender M.E."/>
            <person name="Gilbert D."/>
            <person name="Thomas W.K."/>
            <person name="Tucker A."/>
            <person name="Oakley T.H."/>
            <person name="Tokishita S."/>
            <person name="Aerts A."/>
            <person name="Arnold G.J."/>
            <person name="Basu M.K."/>
            <person name="Bauer D.J."/>
            <person name="Caceres C.E."/>
            <person name="Carmel L."/>
            <person name="Casola C."/>
            <person name="Choi J.H."/>
            <person name="Detter J.C."/>
            <person name="Dong Q."/>
            <person name="Dusheyko S."/>
            <person name="Eads B.D."/>
            <person name="Frohlich T."/>
            <person name="Geiler-Samerotte K.A."/>
            <person name="Gerlach D."/>
            <person name="Hatcher P."/>
            <person name="Jogdeo S."/>
            <person name="Krijgsveld J."/>
            <person name="Kriventseva E.V."/>
            <person name="Kultz D."/>
            <person name="Laforsch C."/>
            <person name="Lindquist E."/>
            <person name="Lopez J."/>
            <person name="Manak J.R."/>
            <person name="Muller J."/>
            <person name="Pangilinan J."/>
            <person name="Patwardhan R.P."/>
            <person name="Pitluck S."/>
            <person name="Pritham E.J."/>
            <person name="Rechtsteiner A."/>
            <person name="Rho M."/>
            <person name="Rogozin I.B."/>
            <person name="Sakarya O."/>
            <person name="Salamov A."/>
            <person name="Schaack S."/>
            <person name="Shapiro H."/>
            <person name="Shiga Y."/>
            <person name="Skalitzky C."/>
            <person name="Smith Z."/>
            <person name="Souvorov A."/>
            <person name="Sung W."/>
            <person name="Tang Z."/>
            <person name="Tsuchiya D."/>
            <person name="Tu H."/>
            <person name="Vos H."/>
            <person name="Wang M."/>
            <person name="Wolf Y.I."/>
            <person name="Yamagata H."/>
            <person name="Yamada T."/>
            <person name="Ye Y."/>
            <person name="Shaw J.R."/>
            <person name="Andrews J."/>
            <person name="Crease T.J."/>
            <person name="Tang H."/>
            <person name="Lucas S.M."/>
            <person name="Robertson H.M."/>
            <person name="Bork P."/>
            <person name="Koonin E.V."/>
            <person name="Zdobnov E.M."/>
            <person name="Grigoriev I.V."/>
            <person name="Lynch M."/>
            <person name="Boore J.L."/>
        </authorList>
    </citation>
    <scope>NUCLEOTIDE SEQUENCE [LARGE SCALE GENOMIC DNA]</scope>
</reference>
<dbReference type="PROSITE" id="PS00624">
    <property type="entry name" value="GMC_OXRED_2"/>
    <property type="match status" value="1"/>
</dbReference>
<evidence type="ECO:0000313" key="3">
    <source>
        <dbReference type="EMBL" id="EFX83708.1"/>
    </source>
</evidence>
<evidence type="ECO:0000256" key="1">
    <source>
        <dbReference type="ARBA" id="ARBA00010790"/>
    </source>
</evidence>
<dbReference type="GO" id="GO:0016614">
    <property type="term" value="F:oxidoreductase activity, acting on CH-OH group of donors"/>
    <property type="evidence" value="ECO:0007669"/>
    <property type="project" value="InterPro"/>
</dbReference>
<dbReference type="AlphaFoldDB" id="E9GAA3"/>
<dbReference type="HOGENOM" id="CLU_1241227_0_0_1"/>
<dbReference type="InterPro" id="IPR036188">
    <property type="entry name" value="FAD/NAD-bd_sf"/>
</dbReference>
<organism evidence="3 4">
    <name type="scientific">Daphnia pulex</name>
    <name type="common">Water flea</name>
    <dbReference type="NCBI Taxonomy" id="6669"/>
    <lineage>
        <taxon>Eukaryota</taxon>
        <taxon>Metazoa</taxon>
        <taxon>Ecdysozoa</taxon>
        <taxon>Arthropoda</taxon>
        <taxon>Crustacea</taxon>
        <taxon>Branchiopoda</taxon>
        <taxon>Diplostraca</taxon>
        <taxon>Cladocera</taxon>
        <taxon>Anomopoda</taxon>
        <taxon>Daphniidae</taxon>
        <taxon>Daphnia</taxon>
    </lineage>
</organism>
<dbReference type="EMBL" id="GL732536">
    <property type="protein sequence ID" value="EFX83708.1"/>
    <property type="molecule type" value="Genomic_DNA"/>
</dbReference>
<dbReference type="PANTHER" id="PTHR11552">
    <property type="entry name" value="GLUCOSE-METHANOL-CHOLINE GMC OXIDOREDUCTASE"/>
    <property type="match status" value="1"/>
</dbReference>
<dbReference type="InParanoid" id="E9GAA3"/>
<dbReference type="Gene3D" id="3.50.50.60">
    <property type="entry name" value="FAD/NAD(P)-binding domain"/>
    <property type="match status" value="1"/>
</dbReference>
<evidence type="ECO:0000259" key="2">
    <source>
        <dbReference type="PROSITE" id="PS00624"/>
    </source>
</evidence>
<dbReference type="InterPro" id="IPR007867">
    <property type="entry name" value="GMC_OxRtase_C"/>
</dbReference>
<dbReference type="KEGG" id="dpx:DAPPUDRAFT_100405"/>
<dbReference type="SUPFAM" id="SSF54373">
    <property type="entry name" value="FAD-linked reductases, C-terminal domain"/>
    <property type="match status" value="1"/>
</dbReference>
<sequence>MGMDILKLGNKLFNCCLYSTPFLENRPNLHISKNSHVLKIIIDPDTKTATGFQFEKQGKIYVVEATKEVVLSAGAIASPQILMLSGVGPADHLKEKGITTCTITLDSSECDISDDGVDIRYAHGTDEVWNKFYQPIVNKDSWTSFPYFLRPKSRGNIRLASNDPFDKPLINPNYFSDANDYDIKVSVEFVKFALALSKTEASQKMGPRLYDPGCEDSGRTNIG</sequence>
<dbReference type="InterPro" id="IPR012132">
    <property type="entry name" value="GMC_OxRdtase"/>
</dbReference>
<feature type="domain" description="Glucose-methanol-choline oxidoreductase N-terminal" evidence="2">
    <location>
        <begin position="74"/>
        <end position="88"/>
    </location>
</feature>
<dbReference type="STRING" id="6669.E9GAA3"/>
<dbReference type="Gene3D" id="3.30.560.10">
    <property type="entry name" value="Glucose Oxidase, domain 3"/>
    <property type="match status" value="1"/>
</dbReference>
<dbReference type="SUPFAM" id="SSF51905">
    <property type="entry name" value="FAD/NAD(P)-binding domain"/>
    <property type="match status" value="1"/>
</dbReference>
<dbReference type="Pfam" id="PF00732">
    <property type="entry name" value="GMC_oxred_N"/>
    <property type="match status" value="1"/>
</dbReference>